<dbReference type="Proteomes" id="UP001523216">
    <property type="component" value="Unassembled WGS sequence"/>
</dbReference>
<sequence>MRTAIQQADSERHFRPVLGSLREPLPNDLVARLRTRLAESHVVEVTHAIVFATVARPMALTAAETDL</sequence>
<dbReference type="RefSeq" id="WP_251804036.1">
    <property type="nucleotide sequence ID" value="NZ_JAMQOL010000075.1"/>
</dbReference>
<protein>
    <submittedName>
        <fullName evidence="1">Uncharacterized protein</fullName>
    </submittedName>
</protein>
<evidence type="ECO:0000313" key="1">
    <source>
        <dbReference type="EMBL" id="MCM4084283.1"/>
    </source>
</evidence>
<organism evidence="1 2">
    <name type="scientific">Paractinoplanes hotanensis</name>
    <dbReference type="NCBI Taxonomy" id="2906497"/>
    <lineage>
        <taxon>Bacteria</taxon>
        <taxon>Bacillati</taxon>
        <taxon>Actinomycetota</taxon>
        <taxon>Actinomycetes</taxon>
        <taxon>Micromonosporales</taxon>
        <taxon>Micromonosporaceae</taxon>
        <taxon>Paractinoplanes</taxon>
    </lineage>
</organism>
<name>A0ABT0YE05_9ACTN</name>
<accession>A0ABT0YE05</accession>
<proteinExistence type="predicted"/>
<evidence type="ECO:0000313" key="2">
    <source>
        <dbReference type="Proteomes" id="UP001523216"/>
    </source>
</evidence>
<keyword evidence="2" id="KW-1185">Reference proteome</keyword>
<comment type="caution">
    <text evidence="1">The sequence shown here is derived from an EMBL/GenBank/DDBJ whole genome shotgun (WGS) entry which is preliminary data.</text>
</comment>
<dbReference type="EMBL" id="JAMQOL010000075">
    <property type="protein sequence ID" value="MCM4084283.1"/>
    <property type="molecule type" value="Genomic_DNA"/>
</dbReference>
<reference evidence="1 2" key="1">
    <citation type="submission" date="2022-06" db="EMBL/GenBank/DDBJ databases">
        <title>Actinoplanes abujensis sp. nov., isolated from Nigerian arid soil.</title>
        <authorList>
            <person name="Ding P."/>
        </authorList>
    </citation>
    <scope>NUCLEOTIDE SEQUENCE [LARGE SCALE GENOMIC DNA]</scope>
    <source>
        <strain evidence="2">TRM88002</strain>
    </source>
</reference>
<gene>
    <name evidence="1" type="ORF">LXN57_42800</name>
</gene>